<organism evidence="9 10">
    <name type="scientific">Demequina lutea</name>
    <dbReference type="NCBI Taxonomy" id="431489"/>
    <lineage>
        <taxon>Bacteria</taxon>
        <taxon>Bacillati</taxon>
        <taxon>Actinomycetota</taxon>
        <taxon>Actinomycetes</taxon>
        <taxon>Micrococcales</taxon>
        <taxon>Demequinaceae</taxon>
        <taxon>Demequina</taxon>
    </lineage>
</organism>
<keyword evidence="8" id="KW-1003">Cell membrane</keyword>
<dbReference type="Pfam" id="PF00213">
    <property type="entry name" value="OSCP"/>
    <property type="match status" value="1"/>
</dbReference>
<dbReference type="NCBIfam" id="NF009967">
    <property type="entry name" value="PRK13430.1"/>
    <property type="match status" value="1"/>
</dbReference>
<gene>
    <name evidence="8" type="primary">atpH</name>
    <name evidence="9" type="ORF">BKA03_002267</name>
</gene>
<evidence type="ECO:0000256" key="8">
    <source>
        <dbReference type="HAMAP-Rule" id="MF_01416"/>
    </source>
</evidence>
<dbReference type="OrthoDB" id="5242917at2"/>
<reference evidence="9 10" key="1">
    <citation type="submission" date="2020-07" db="EMBL/GenBank/DDBJ databases">
        <title>Sequencing the genomes of 1000 actinobacteria strains.</title>
        <authorList>
            <person name="Klenk H.-P."/>
        </authorList>
    </citation>
    <scope>NUCLEOTIDE SEQUENCE [LARGE SCALE GENOMIC DNA]</scope>
    <source>
        <strain evidence="9 10">DSM 19970</strain>
    </source>
</reference>
<evidence type="ECO:0000256" key="2">
    <source>
        <dbReference type="ARBA" id="ARBA00022448"/>
    </source>
</evidence>
<protein>
    <recommendedName>
        <fullName evidence="8">ATP synthase subunit delta</fullName>
    </recommendedName>
    <alternativeName>
        <fullName evidence="8">ATP synthase F(1) sector subunit delta</fullName>
    </alternativeName>
    <alternativeName>
        <fullName evidence="8">F-type ATPase subunit delta</fullName>
        <shortName evidence="8">F-ATPase subunit delta</shortName>
    </alternativeName>
</protein>
<keyword evidence="10" id="KW-1185">Reference proteome</keyword>
<name>A0A7Z0CKQ2_9MICO</name>
<evidence type="ECO:0000256" key="1">
    <source>
        <dbReference type="ARBA" id="ARBA00004370"/>
    </source>
</evidence>
<dbReference type="AlphaFoldDB" id="A0A7Z0CKQ2"/>
<keyword evidence="3 8" id="KW-0375">Hydrogen ion transport</keyword>
<dbReference type="GO" id="GO:0046933">
    <property type="term" value="F:proton-transporting ATP synthase activity, rotational mechanism"/>
    <property type="evidence" value="ECO:0007669"/>
    <property type="project" value="UniProtKB-UniRule"/>
</dbReference>
<accession>A0A7Z0CKQ2</accession>
<dbReference type="PROSITE" id="PS00389">
    <property type="entry name" value="ATPASE_DELTA"/>
    <property type="match status" value="1"/>
</dbReference>
<comment type="function">
    <text evidence="8">F(1)F(0) ATP synthase produces ATP from ADP in the presence of a proton or sodium gradient. F-type ATPases consist of two structural domains, F(1) containing the extramembraneous catalytic core and F(0) containing the membrane proton channel, linked together by a central stalk and a peripheral stalk. During catalysis, ATP synthesis in the catalytic domain of F(1) is coupled via a rotary mechanism of the central stalk subunits to proton translocation.</text>
</comment>
<dbReference type="GO" id="GO:0005886">
    <property type="term" value="C:plasma membrane"/>
    <property type="evidence" value="ECO:0007669"/>
    <property type="project" value="UniProtKB-SubCell"/>
</dbReference>
<comment type="similarity">
    <text evidence="8">Belongs to the ATPase delta chain family.</text>
</comment>
<dbReference type="GO" id="GO:0045259">
    <property type="term" value="C:proton-transporting ATP synthase complex"/>
    <property type="evidence" value="ECO:0007669"/>
    <property type="project" value="UniProtKB-KW"/>
</dbReference>
<keyword evidence="4 8" id="KW-0406">Ion transport</keyword>
<evidence type="ECO:0000256" key="5">
    <source>
        <dbReference type="ARBA" id="ARBA00023136"/>
    </source>
</evidence>
<dbReference type="PRINTS" id="PR00125">
    <property type="entry name" value="ATPASEDELTA"/>
</dbReference>
<dbReference type="Proteomes" id="UP000547973">
    <property type="component" value="Unassembled WGS sequence"/>
</dbReference>
<dbReference type="InterPro" id="IPR000711">
    <property type="entry name" value="ATPase_OSCP/dsu"/>
</dbReference>
<dbReference type="HAMAP" id="MF_01416">
    <property type="entry name" value="ATP_synth_delta_bact"/>
    <property type="match status" value="1"/>
</dbReference>
<dbReference type="RefSeq" id="WP_083971066.1">
    <property type="nucleotide sequence ID" value="NZ_BBRC01000002.1"/>
</dbReference>
<evidence type="ECO:0000256" key="4">
    <source>
        <dbReference type="ARBA" id="ARBA00023065"/>
    </source>
</evidence>
<keyword evidence="2 8" id="KW-0813">Transport</keyword>
<dbReference type="EMBL" id="JACBZO010000001">
    <property type="protein sequence ID" value="NYI42148.1"/>
    <property type="molecule type" value="Genomic_DNA"/>
</dbReference>
<evidence type="ECO:0000256" key="6">
    <source>
        <dbReference type="ARBA" id="ARBA00023196"/>
    </source>
</evidence>
<proteinExistence type="inferred from homology"/>
<evidence type="ECO:0000256" key="3">
    <source>
        <dbReference type="ARBA" id="ARBA00022781"/>
    </source>
</evidence>
<evidence type="ECO:0000313" key="9">
    <source>
        <dbReference type="EMBL" id="NYI42148.1"/>
    </source>
</evidence>
<sequence>MRGSSQLARDKVLRAFDPVASAAGKEGVRLADELFAAVDALDRSGSLLRAFTDPARDASDKADLASSLFAKYDPRVVTVISDLVTARWAAGADLSTSLEDAGVLALLASAQSLGVLSTVEEELFLVERELVAHRSLLSALGDRAALGEGRVGVLRDVLQGKVHAVTYALVARKVSAPRGARLLGAVRGLVKAAAERRALMVVSVTAAVDLSAAQRTRLASILKDAYGHDMQVNVAVDPEVLGGIKIQVGSEVVDGTVVSRLADARRRLVG</sequence>
<dbReference type="PANTHER" id="PTHR11910">
    <property type="entry name" value="ATP SYNTHASE DELTA CHAIN"/>
    <property type="match status" value="1"/>
</dbReference>
<comment type="function">
    <text evidence="8">This protein is part of the stalk that links CF(0) to CF(1). It either transmits conformational changes from CF(0) to CF(1) or is implicated in proton conduction.</text>
</comment>
<keyword evidence="7 8" id="KW-0066">ATP synthesis</keyword>
<comment type="subcellular location">
    <subcellularLocation>
        <location evidence="8">Cell membrane</location>
        <topology evidence="8">Peripheral membrane protein</topology>
    </subcellularLocation>
    <subcellularLocation>
        <location evidence="1">Membrane</location>
    </subcellularLocation>
</comment>
<comment type="caution">
    <text evidence="9">The sequence shown here is derived from an EMBL/GenBank/DDBJ whole genome shotgun (WGS) entry which is preliminary data.</text>
</comment>
<keyword evidence="6 8" id="KW-0139">CF(1)</keyword>
<keyword evidence="5 8" id="KW-0472">Membrane</keyword>
<dbReference type="InterPro" id="IPR020781">
    <property type="entry name" value="ATPase_OSCP/d_CS"/>
</dbReference>
<evidence type="ECO:0000256" key="7">
    <source>
        <dbReference type="ARBA" id="ARBA00023310"/>
    </source>
</evidence>
<evidence type="ECO:0000313" key="10">
    <source>
        <dbReference type="Proteomes" id="UP000547973"/>
    </source>
</evidence>